<sequence>MAAPPIFQEGASLTRPPFFNGKYYGWWKNRMMNFIIAKNYDLWNVVMDGPIIPTKLGPKGRLELTPENKIALQNNAKAKNILICGLGPDEYNRISSCSTAKEIWDTLQTAHAGMSQMKKCKIDYLNRKYELFRMKDGETIQEMHSRFTSIINEMNSLGESLPSGKAVRKFFSVLPNSWESKVEAITEACDLDSEEENMELTTRMFQEMLSKGR</sequence>
<proteinExistence type="predicted"/>
<gene>
    <name evidence="1" type="ORF">AABB24_028772</name>
</gene>
<dbReference type="PANTHER" id="PTHR34676">
    <property type="entry name" value="DUF4219 DOMAIN-CONTAINING PROTEIN-RELATED"/>
    <property type="match status" value="1"/>
</dbReference>
<dbReference type="EMBL" id="JBJKTR010000016">
    <property type="protein sequence ID" value="KAL3340303.1"/>
    <property type="molecule type" value="Genomic_DNA"/>
</dbReference>
<evidence type="ECO:0008006" key="3">
    <source>
        <dbReference type="Google" id="ProtNLM"/>
    </source>
</evidence>
<dbReference type="Proteomes" id="UP001627284">
    <property type="component" value="Unassembled WGS sequence"/>
</dbReference>
<evidence type="ECO:0000313" key="2">
    <source>
        <dbReference type="Proteomes" id="UP001627284"/>
    </source>
</evidence>
<comment type="caution">
    <text evidence="1">The sequence shown here is derived from an EMBL/GenBank/DDBJ whole genome shotgun (WGS) entry which is preliminary data.</text>
</comment>
<organism evidence="1 2">
    <name type="scientific">Solanum stoloniferum</name>
    <dbReference type="NCBI Taxonomy" id="62892"/>
    <lineage>
        <taxon>Eukaryota</taxon>
        <taxon>Viridiplantae</taxon>
        <taxon>Streptophyta</taxon>
        <taxon>Embryophyta</taxon>
        <taxon>Tracheophyta</taxon>
        <taxon>Spermatophyta</taxon>
        <taxon>Magnoliopsida</taxon>
        <taxon>eudicotyledons</taxon>
        <taxon>Gunneridae</taxon>
        <taxon>Pentapetalae</taxon>
        <taxon>asterids</taxon>
        <taxon>lamiids</taxon>
        <taxon>Solanales</taxon>
        <taxon>Solanaceae</taxon>
        <taxon>Solanoideae</taxon>
        <taxon>Solaneae</taxon>
        <taxon>Solanum</taxon>
    </lineage>
</organism>
<dbReference type="Pfam" id="PF14223">
    <property type="entry name" value="Retrotran_gag_2"/>
    <property type="match status" value="1"/>
</dbReference>
<reference evidence="1 2" key="1">
    <citation type="submission" date="2024-05" db="EMBL/GenBank/DDBJ databases">
        <title>De novo assembly of an allotetraploid wild potato.</title>
        <authorList>
            <person name="Hosaka A.J."/>
        </authorList>
    </citation>
    <scope>NUCLEOTIDE SEQUENCE [LARGE SCALE GENOMIC DNA]</scope>
    <source>
        <tissue evidence="1">Young leaves</tissue>
    </source>
</reference>
<dbReference type="PANTHER" id="PTHR34676:SF8">
    <property type="entry name" value="TRANSMEMBRANE PROTEIN"/>
    <property type="match status" value="1"/>
</dbReference>
<protein>
    <recommendedName>
        <fullName evidence="3">DUF4219 domain-containing protein/UBN2 domain-containing protein</fullName>
    </recommendedName>
</protein>
<name>A0ABD2S9I0_9SOLN</name>
<accession>A0ABD2S9I0</accession>
<evidence type="ECO:0000313" key="1">
    <source>
        <dbReference type="EMBL" id="KAL3340303.1"/>
    </source>
</evidence>
<keyword evidence="2" id="KW-1185">Reference proteome</keyword>
<dbReference type="AlphaFoldDB" id="A0ABD2S9I0"/>